<dbReference type="PANTHER" id="PTHR48011:SF34">
    <property type="entry name" value="PROTEIN KINASE DOMAIN-CONTAINING PROTEIN"/>
    <property type="match status" value="1"/>
</dbReference>
<comment type="caution">
    <text evidence="2">The sequence shown here is derived from an EMBL/GenBank/DDBJ whole genome shotgun (WGS) entry which is preliminary data.</text>
</comment>
<dbReference type="SUPFAM" id="SSF56112">
    <property type="entry name" value="Protein kinase-like (PK-like)"/>
    <property type="match status" value="1"/>
</dbReference>
<dbReference type="SMART" id="SM00220">
    <property type="entry name" value="S_TKc"/>
    <property type="match status" value="1"/>
</dbReference>
<evidence type="ECO:0000313" key="2">
    <source>
        <dbReference type="EMBL" id="KAF3546959.1"/>
    </source>
</evidence>
<protein>
    <recommendedName>
        <fullName evidence="1">Protein kinase domain-containing protein</fullName>
    </recommendedName>
</protein>
<dbReference type="PROSITE" id="PS50011">
    <property type="entry name" value="PROTEIN_KINASE_DOM"/>
    <property type="match status" value="1"/>
</dbReference>
<feature type="domain" description="Protein kinase" evidence="1">
    <location>
        <begin position="1"/>
        <end position="198"/>
    </location>
</feature>
<dbReference type="EMBL" id="QGKV02000832">
    <property type="protein sequence ID" value="KAF3546959.1"/>
    <property type="molecule type" value="Genomic_DNA"/>
</dbReference>
<proteinExistence type="predicted"/>
<dbReference type="PROSITE" id="PS00108">
    <property type="entry name" value="PROTEIN_KINASE_ST"/>
    <property type="match status" value="1"/>
</dbReference>
<evidence type="ECO:0000259" key="1">
    <source>
        <dbReference type="PROSITE" id="PS50011"/>
    </source>
</evidence>
<keyword evidence="3" id="KW-1185">Reference proteome</keyword>
<dbReference type="InterPro" id="IPR008271">
    <property type="entry name" value="Ser/Thr_kinase_AS"/>
</dbReference>
<dbReference type="InterPro" id="IPR052751">
    <property type="entry name" value="Plant_MAPKKK"/>
</dbReference>
<accession>A0ABQ7C5W3</accession>
<dbReference type="InterPro" id="IPR000719">
    <property type="entry name" value="Prot_kinase_dom"/>
</dbReference>
<dbReference type="Pfam" id="PF00069">
    <property type="entry name" value="Pkinase"/>
    <property type="match status" value="1"/>
</dbReference>
<name>A0ABQ7C5W3_BRACR</name>
<dbReference type="PANTHER" id="PTHR48011">
    <property type="entry name" value="CCR4-NOT TRANSCRIPTIONAL COMPLEX SUBUNIT CAF120-RELATED"/>
    <property type="match status" value="1"/>
</dbReference>
<dbReference type="InterPro" id="IPR011009">
    <property type="entry name" value="Kinase-like_dom_sf"/>
</dbReference>
<reference evidence="2 3" key="1">
    <citation type="journal article" date="2020" name="BMC Genomics">
        <title>Intraspecific diversification of the crop wild relative Brassica cretica Lam. using demographic model selection.</title>
        <authorList>
            <person name="Kioukis A."/>
            <person name="Michalopoulou V.A."/>
            <person name="Briers L."/>
            <person name="Pirintsos S."/>
            <person name="Studholme D.J."/>
            <person name="Pavlidis P."/>
            <person name="Sarris P.F."/>
        </authorList>
    </citation>
    <scope>NUCLEOTIDE SEQUENCE [LARGE SCALE GENOMIC DNA]</scope>
    <source>
        <strain evidence="3">cv. PFS-1207/04</strain>
    </source>
</reference>
<sequence length="198" mass="22045">MAKKTSFLKYSEDLEKEVRIMDRFFSINFNTVRATSPAVSYETMPFNVKVCSIHVEVAPHGSLKDMLTKAGGTLPENVIGYCIFQVLEGLRDLHQHGYVHCDLKPENILIFPSYAQEELCELKLGDFGSAKEPNGPDPVNGSLFEDNPEYLAPEAHISVLSLTTGCTSFYLKHGVRSKALATTRPRVSLTACDMRDRA</sequence>
<evidence type="ECO:0000313" key="3">
    <source>
        <dbReference type="Proteomes" id="UP000266723"/>
    </source>
</evidence>
<dbReference type="Proteomes" id="UP000266723">
    <property type="component" value="Unassembled WGS sequence"/>
</dbReference>
<gene>
    <name evidence="2" type="ORF">DY000_02007385</name>
</gene>
<organism evidence="2 3">
    <name type="scientific">Brassica cretica</name>
    <name type="common">Mustard</name>
    <dbReference type="NCBI Taxonomy" id="69181"/>
    <lineage>
        <taxon>Eukaryota</taxon>
        <taxon>Viridiplantae</taxon>
        <taxon>Streptophyta</taxon>
        <taxon>Embryophyta</taxon>
        <taxon>Tracheophyta</taxon>
        <taxon>Spermatophyta</taxon>
        <taxon>Magnoliopsida</taxon>
        <taxon>eudicotyledons</taxon>
        <taxon>Gunneridae</taxon>
        <taxon>Pentapetalae</taxon>
        <taxon>rosids</taxon>
        <taxon>malvids</taxon>
        <taxon>Brassicales</taxon>
        <taxon>Brassicaceae</taxon>
        <taxon>Brassiceae</taxon>
        <taxon>Brassica</taxon>
    </lineage>
</organism>
<dbReference type="Gene3D" id="1.10.510.10">
    <property type="entry name" value="Transferase(Phosphotransferase) domain 1"/>
    <property type="match status" value="1"/>
</dbReference>